<evidence type="ECO:0000259" key="11">
    <source>
        <dbReference type="PROSITE" id="PS51669"/>
    </source>
</evidence>
<dbReference type="InterPro" id="IPR006963">
    <property type="entry name" value="Mopterin_OxRdtase_4Fe-4S_dom"/>
</dbReference>
<dbReference type="EMBL" id="UINC01103005">
    <property type="protein sequence ID" value="SVC65061.1"/>
    <property type="molecule type" value="Genomic_DNA"/>
</dbReference>
<keyword evidence="3" id="KW-0004">4Fe-4S</keyword>
<keyword evidence="6" id="KW-0408">Iron</keyword>
<sequence length="303" mass="34335">MSEDKIKLEIDGREISTDKGQMLIEVTDKNDIYIPRFCYHKKLTVAASCRMCLVEVEKAPKPLPACSTPAMDGMKVKTRSKIAIQAQKSVMEFLLINHPLDCPICDQGGECELQDLAMGYGSDVSRYQERKRVVRDKNIGPLIQTDLTRCIHCTRCVRFGEEIAGIRELGATGRGENMEIGTYIEKSVVSELSGNVIDLCPVGALTSKPFRYSARTWELTQRQMIAPHDSVGSNINLHIKGDVVKRVVPAENEAINETWISDRDRFSYEAINSHERLHFPMIKQQGIWKEVDWQEALNHIQEK</sequence>
<dbReference type="Pfam" id="PF22151">
    <property type="entry name" value="Fer4_NDSU1"/>
    <property type="match status" value="1"/>
</dbReference>
<evidence type="ECO:0000256" key="8">
    <source>
        <dbReference type="ARBA" id="ARBA00023027"/>
    </source>
</evidence>
<feature type="domain" description="4Fe-4S Mo/W bis-MGD-type" evidence="11">
    <location>
        <begin position="219"/>
        <end position="275"/>
    </location>
</feature>
<dbReference type="InterPro" id="IPR019574">
    <property type="entry name" value="NADH_UbQ_OxRdtase_Gsu_4Fe4S-bd"/>
</dbReference>
<evidence type="ECO:0000256" key="9">
    <source>
        <dbReference type="ARBA" id="ARBA00034078"/>
    </source>
</evidence>
<dbReference type="GO" id="GO:0051539">
    <property type="term" value="F:4 iron, 4 sulfur cluster binding"/>
    <property type="evidence" value="ECO:0007669"/>
    <property type="project" value="UniProtKB-KW"/>
</dbReference>
<evidence type="ECO:0000256" key="1">
    <source>
        <dbReference type="ARBA" id="ARBA00001966"/>
    </source>
</evidence>
<dbReference type="InterPro" id="IPR000283">
    <property type="entry name" value="NADH_UbQ_OxRdtase_75kDa_su_CS"/>
</dbReference>
<dbReference type="AlphaFoldDB" id="A0A382NZQ8"/>
<feature type="domain" description="2Fe-2S ferredoxin-type" evidence="10">
    <location>
        <begin position="4"/>
        <end position="82"/>
    </location>
</feature>
<reference evidence="13" key="1">
    <citation type="submission" date="2018-05" db="EMBL/GenBank/DDBJ databases">
        <authorList>
            <person name="Lanie J.A."/>
            <person name="Ng W.-L."/>
            <person name="Kazmierczak K.M."/>
            <person name="Andrzejewski T.M."/>
            <person name="Davidsen T.M."/>
            <person name="Wayne K.J."/>
            <person name="Tettelin H."/>
            <person name="Glass J.I."/>
            <person name="Rusch D."/>
            <person name="Podicherti R."/>
            <person name="Tsui H.-C.T."/>
            <person name="Winkler M.E."/>
        </authorList>
    </citation>
    <scope>NUCLEOTIDE SEQUENCE</scope>
</reference>
<dbReference type="SMART" id="SM00929">
    <property type="entry name" value="NADH-G_4Fe-4S_3"/>
    <property type="match status" value="1"/>
</dbReference>
<organism evidence="13">
    <name type="scientific">marine metagenome</name>
    <dbReference type="NCBI Taxonomy" id="408172"/>
    <lineage>
        <taxon>unclassified sequences</taxon>
        <taxon>metagenomes</taxon>
        <taxon>ecological metagenomes</taxon>
    </lineage>
</organism>
<dbReference type="PROSITE" id="PS51085">
    <property type="entry name" value="2FE2S_FER_2"/>
    <property type="match status" value="1"/>
</dbReference>
<evidence type="ECO:0000256" key="7">
    <source>
        <dbReference type="ARBA" id="ARBA00023014"/>
    </source>
</evidence>
<dbReference type="FunFam" id="3.10.20.740:FF:000001">
    <property type="entry name" value="NADH-quinone oxidoreductase subunit G"/>
    <property type="match status" value="1"/>
</dbReference>
<evidence type="ECO:0000313" key="13">
    <source>
        <dbReference type="EMBL" id="SVC65061.1"/>
    </source>
</evidence>
<gene>
    <name evidence="13" type="ORF">METZ01_LOCUS317915</name>
</gene>
<keyword evidence="7" id="KW-0411">Iron-sulfur</keyword>
<proteinExistence type="inferred from homology"/>
<dbReference type="SUPFAM" id="SSF54862">
    <property type="entry name" value="4Fe-4S ferredoxins"/>
    <property type="match status" value="1"/>
</dbReference>
<evidence type="ECO:0000259" key="10">
    <source>
        <dbReference type="PROSITE" id="PS51085"/>
    </source>
</evidence>
<dbReference type="PROSITE" id="PS51839">
    <property type="entry name" value="4FE4S_HC3"/>
    <property type="match status" value="1"/>
</dbReference>
<name>A0A382NZQ8_9ZZZZ</name>
<dbReference type="PANTHER" id="PTHR43105:SF13">
    <property type="entry name" value="NADH-UBIQUINONE OXIDOREDUCTASE 75 KDA SUBUNIT, MITOCHONDRIAL"/>
    <property type="match status" value="1"/>
</dbReference>
<evidence type="ECO:0000256" key="2">
    <source>
        <dbReference type="ARBA" id="ARBA00005404"/>
    </source>
</evidence>
<evidence type="ECO:0000256" key="4">
    <source>
        <dbReference type="ARBA" id="ARBA00022723"/>
    </source>
</evidence>
<dbReference type="PANTHER" id="PTHR43105">
    <property type="entry name" value="RESPIRATORY NITRATE REDUCTASE"/>
    <property type="match status" value="1"/>
</dbReference>
<dbReference type="Gene3D" id="3.30.200.210">
    <property type="match status" value="1"/>
</dbReference>
<keyword evidence="5" id="KW-1278">Translocase</keyword>
<dbReference type="Gene3D" id="3.30.70.20">
    <property type="match status" value="1"/>
</dbReference>
<dbReference type="InterPro" id="IPR036010">
    <property type="entry name" value="2Fe-2S_ferredoxin-like_sf"/>
</dbReference>
<dbReference type="GO" id="GO:0042773">
    <property type="term" value="P:ATP synthesis coupled electron transport"/>
    <property type="evidence" value="ECO:0007669"/>
    <property type="project" value="InterPro"/>
</dbReference>
<evidence type="ECO:0000256" key="5">
    <source>
        <dbReference type="ARBA" id="ARBA00022967"/>
    </source>
</evidence>
<keyword evidence="4" id="KW-0479">Metal-binding</keyword>
<comment type="similarity">
    <text evidence="2">Belongs to the complex I 75 kDa subunit family.</text>
</comment>
<comment type="cofactor">
    <cofactor evidence="1">
        <name>[4Fe-4S] cluster</name>
        <dbReference type="ChEBI" id="CHEBI:49883"/>
    </cofactor>
</comment>
<accession>A0A382NZQ8</accession>
<evidence type="ECO:0008006" key="14">
    <source>
        <dbReference type="Google" id="ProtNLM"/>
    </source>
</evidence>
<dbReference type="GO" id="GO:0016020">
    <property type="term" value="C:membrane"/>
    <property type="evidence" value="ECO:0007669"/>
    <property type="project" value="InterPro"/>
</dbReference>
<dbReference type="PROSITE" id="PS00642">
    <property type="entry name" value="COMPLEX1_75K_2"/>
    <property type="match status" value="1"/>
</dbReference>
<dbReference type="PROSITE" id="PS00641">
    <property type="entry name" value="COMPLEX1_75K_1"/>
    <property type="match status" value="1"/>
</dbReference>
<dbReference type="InterPro" id="IPR001041">
    <property type="entry name" value="2Fe-2S_ferredoxin-type"/>
</dbReference>
<dbReference type="CDD" id="cd00207">
    <property type="entry name" value="fer2"/>
    <property type="match status" value="1"/>
</dbReference>
<dbReference type="InterPro" id="IPR054351">
    <property type="entry name" value="NADH_UbQ_OxRdtase_ferredoxin"/>
</dbReference>
<dbReference type="GO" id="GO:0008137">
    <property type="term" value="F:NADH dehydrogenase (ubiquinone) activity"/>
    <property type="evidence" value="ECO:0007669"/>
    <property type="project" value="InterPro"/>
</dbReference>
<dbReference type="InterPro" id="IPR010228">
    <property type="entry name" value="NADH_UbQ_OxRdtase_Gsu"/>
</dbReference>
<dbReference type="PROSITE" id="PS00643">
    <property type="entry name" value="COMPLEX1_75K_3"/>
    <property type="match status" value="1"/>
</dbReference>
<evidence type="ECO:0000256" key="6">
    <source>
        <dbReference type="ARBA" id="ARBA00023004"/>
    </source>
</evidence>
<dbReference type="Pfam" id="PF13510">
    <property type="entry name" value="Fer2_4"/>
    <property type="match status" value="1"/>
</dbReference>
<feature type="domain" description="4Fe-4S His(Cys)3-ligated-type" evidence="12">
    <location>
        <begin position="82"/>
        <end position="121"/>
    </location>
</feature>
<dbReference type="GO" id="GO:0016651">
    <property type="term" value="F:oxidoreductase activity, acting on NAD(P)H"/>
    <property type="evidence" value="ECO:0007669"/>
    <property type="project" value="InterPro"/>
</dbReference>
<evidence type="ECO:0000256" key="3">
    <source>
        <dbReference type="ARBA" id="ARBA00022485"/>
    </source>
</evidence>
<keyword evidence="8" id="KW-0520">NAD</keyword>
<dbReference type="Pfam" id="PF22117">
    <property type="entry name" value="Fer4_Nqo3"/>
    <property type="match status" value="1"/>
</dbReference>
<dbReference type="PROSITE" id="PS51669">
    <property type="entry name" value="4FE4S_MOW_BIS_MGD"/>
    <property type="match status" value="1"/>
</dbReference>
<dbReference type="InterPro" id="IPR050123">
    <property type="entry name" value="Prok_molybdopt-oxidoreductase"/>
</dbReference>
<feature type="non-terminal residue" evidence="13">
    <location>
        <position position="303"/>
    </location>
</feature>
<dbReference type="SUPFAM" id="SSF53706">
    <property type="entry name" value="Formate dehydrogenase/DMSO reductase, domains 1-3"/>
    <property type="match status" value="1"/>
</dbReference>
<dbReference type="Gene3D" id="3.10.20.740">
    <property type="match status" value="1"/>
</dbReference>
<dbReference type="GO" id="GO:0046872">
    <property type="term" value="F:metal ion binding"/>
    <property type="evidence" value="ECO:0007669"/>
    <property type="project" value="UniProtKB-KW"/>
</dbReference>
<dbReference type="SUPFAM" id="SSF54292">
    <property type="entry name" value="2Fe-2S ferredoxin-like"/>
    <property type="match status" value="1"/>
</dbReference>
<evidence type="ECO:0000259" key="12">
    <source>
        <dbReference type="PROSITE" id="PS51839"/>
    </source>
</evidence>
<dbReference type="Pfam" id="PF10588">
    <property type="entry name" value="NADH-G_4Fe-4S_3"/>
    <property type="match status" value="1"/>
</dbReference>
<protein>
    <recommendedName>
        <fullName evidence="14">4Fe-4S His(Cys)3-ligated-type domain-containing protein</fullName>
    </recommendedName>
</protein>
<comment type="cofactor">
    <cofactor evidence="9">
        <name>[2Fe-2S] cluster</name>
        <dbReference type="ChEBI" id="CHEBI:190135"/>
    </cofactor>
</comment>
<dbReference type="FunFam" id="3.30.70.20:FF:000002">
    <property type="entry name" value="NADH-ubiquinone oxidoreductase 75 kDa subunit"/>
    <property type="match status" value="1"/>
</dbReference>
<dbReference type="NCBIfam" id="TIGR01973">
    <property type="entry name" value="NuoG"/>
    <property type="match status" value="1"/>
</dbReference>